<dbReference type="Proteomes" id="UP000030645">
    <property type="component" value="Unassembled WGS sequence"/>
</dbReference>
<reference evidence="3" key="1">
    <citation type="submission" date="2013-01" db="EMBL/GenBank/DDBJ databases">
        <title>Draft Genome Sequence of a Mulberry Tree, Morus notabilis C.K. Schneid.</title>
        <authorList>
            <person name="He N."/>
            <person name="Zhao S."/>
        </authorList>
    </citation>
    <scope>NUCLEOTIDE SEQUENCE</scope>
</reference>
<protein>
    <submittedName>
        <fullName evidence="2">Uncharacterized protein</fullName>
    </submittedName>
</protein>
<organism evidence="2 3">
    <name type="scientific">Morus notabilis</name>
    <dbReference type="NCBI Taxonomy" id="981085"/>
    <lineage>
        <taxon>Eukaryota</taxon>
        <taxon>Viridiplantae</taxon>
        <taxon>Streptophyta</taxon>
        <taxon>Embryophyta</taxon>
        <taxon>Tracheophyta</taxon>
        <taxon>Spermatophyta</taxon>
        <taxon>Magnoliopsida</taxon>
        <taxon>eudicotyledons</taxon>
        <taxon>Gunneridae</taxon>
        <taxon>Pentapetalae</taxon>
        <taxon>rosids</taxon>
        <taxon>fabids</taxon>
        <taxon>Rosales</taxon>
        <taxon>Moraceae</taxon>
        <taxon>Moreae</taxon>
        <taxon>Morus</taxon>
    </lineage>
</organism>
<sequence length="76" mass="8441">MMEHAIVQNHAKGDIKITNQTSIEANKENAVSLHQSPNESEHCQPKPRENQSKATDKTAEVLNSQTMAIHFTDSSL</sequence>
<evidence type="ECO:0000313" key="3">
    <source>
        <dbReference type="Proteomes" id="UP000030645"/>
    </source>
</evidence>
<feature type="region of interest" description="Disordered" evidence="1">
    <location>
        <begin position="26"/>
        <end position="57"/>
    </location>
</feature>
<dbReference type="AlphaFoldDB" id="W9QNG2"/>
<gene>
    <name evidence="2" type="ORF">L484_015936</name>
</gene>
<accession>W9QNG2</accession>
<name>W9QNG2_9ROSA</name>
<keyword evidence="3" id="KW-1185">Reference proteome</keyword>
<proteinExistence type="predicted"/>
<feature type="compositionally biased region" description="Basic and acidic residues" evidence="1">
    <location>
        <begin position="39"/>
        <end position="57"/>
    </location>
</feature>
<evidence type="ECO:0000256" key="1">
    <source>
        <dbReference type="SAM" id="MobiDB-lite"/>
    </source>
</evidence>
<evidence type="ECO:0000313" key="2">
    <source>
        <dbReference type="EMBL" id="EXB44679.1"/>
    </source>
</evidence>
<dbReference type="EMBL" id="KE343878">
    <property type="protein sequence ID" value="EXB44679.1"/>
    <property type="molecule type" value="Genomic_DNA"/>
</dbReference>